<evidence type="ECO:0000259" key="2">
    <source>
        <dbReference type="PROSITE" id="PS51371"/>
    </source>
</evidence>
<protein>
    <submittedName>
        <fullName evidence="3">CBS domain-containing protein</fullName>
    </submittedName>
</protein>
<dbReference type="PANTHER" id="PTHR43080">
    <property type="entry name" value="CBS DOMAIN-CONTAINING PROTEIN CBSX3, MITOCHONDRIAL"/>
    <property type="match status" value="1"/>
</dbReference>
<dbReference type="AlphaFoldDB" id="A0A5J4L6G5"/>
<comment type="caution">
    <text evidence="3">The sequence shown here is derived from an EMBL/GenBank/DDBJ whole genome shotgun (WGS) entry which is preliminary data.</text>
</comment>
<dbReference type="Pfam" id="PF00571">
    <property type="entry name" value="CBS"/>
    <property type="match status" value="2"/>
</dbReference>
<dbReference type="EMBL" id="BLAB01000001">
    <property type="protein sequence ID" value="GER93759.1"/>
    <property type="molecule type" value="Genomic_DNA"/>
</dbReference>
<dbReference type="InterPro" id="IPR046342">
    <property type="entry name" value="CBS_dom_sf"/>
</dbReference>
<sequence>MAAQRVHELMTTDVVVLSEDAKLVEAIKKLSDNNISSIVIVDRHIPLGIITERDIARIAATSNPAEINSLPVSNLMSRNPVTVYKNADIVTALEIMERNRIRRLIVTDRIGKLKGIITYSDILKKLQEEFFKVYNRCYRPQVNP</sequence>
<evidence type="ECO:0000313" key="3">
    <source>
        <dbReference type="EMBL" id="GER93759.1"/>
    </source>
</evidence>
<feature type="domain" description="CBS" evidence="2">
    <location>
        <begin position="76"/>
        <end position="133"/>
    </location>
</feature>
<feature type="domain" description="CBS" evidence="2">
    <location>
        <begin position="10"/>
        <end position="66"/>
    </location>
</feature>
<dbReference type="SMART" id="SM00116">
    <property type="entry name" value="CBS"/>
    <property type="match status" value="2"/>
</dbReference>
<dbReference type="PROSITE" id="PS51371">
    <property type="entry name" value="CBS"/>
    <property type="match status" value="2"/>
</dbReference>
<evidence type="ECO:0000256" key="1">
    <source>
        <dbReference type="ARBA" id="ARBA00023122"/>
    </source>
</evidence>
<reference evidence="3" key="1">
    <citation type="submission" date="2019-10" db="EMBL/GenBank/DDBJ databases">
        <title>Metagenomic sequencing of thiosulfate-disproportionating enrichment culture.</title>
        <authorList>
            <person name="Umezawa K."/>
            <person name="Kojima H."/>
            <person name="Fukui M."/>
        </authorList>
    </citation>
    <scope>NUCLEOTIDE SEQUENCE</scope>
    <source>
        <strain evidence="3">45J</strain>
    </source>
</reference>
<dbReference type="InterPro" id="IPR000644">
    <property type="entry name" value="CBS_dom"/>
</dbReference>
<dbReference type="SUPFAM" id="SSF54631">
    <property type="entry name" value="CBS-domain pair"/>
    <property type="match status" value="1"/>
</dbReference>
<organism evidence="3">
    <name type="scientific">hot springs metagenome</name>
    <dbReference type="NCBI Taxonomy" id="433727"/>
    <lineage>
        <taxon>unclassified sequences</taxon>
        <taxon>metagenomes</taxon>
        <taxon>ecological metagenomes</taxon>
    </lineage>
</organism>
<dbReference type="Gene3D" id="3.10.580.10">
    <property type="entry name" value="CBS-domain"/>
    <property type="match status" value="1"/>
</dbReference>
<dbReference type="PANTHER" id="PTHR43080:SF2">
    <property type="entry name" value="CBS DOMAIN-CONTAINING PROTEIN"/>
    <property type="match status" value="1"/>
</dbReference>
<proteinExistence type="predicted"/>
<dbReference type="InterPro" id="IPR051257">
    <property type="entry name" value="Diverse_CBS-Domain"/>
</dbReference>
<name>A0A5J4L6G5_9ZZZZ</name>
<accession>A0A5J4L6G5</accession>
<keyword evidence="1" id="KW-0129">CBS domain</keyword>
<gene>
    <name evidence="3" type="ORF">A45J_1515</name>
</gene>